<protein>
    <submittedName>
        <fullName evidence="1">Uncharacterized protein</fullName>
    </submittedName>
</protein>
<name>A0ABN8R657_9CNID</name>
<evidence type="ECO:0000313" key="2">
    <source>
        <dbReference type="Proteomes" id="UP001159427"/>
    </source>
</evidence>
<dbReference type="EMBL" id="CALNXI010001661">
    <property type="protein sequence ID" value="CAH3174366.1"/>
    <property type="molecule type" value="Genomic_DNA"/>
</dbReference>
<gene>
    <name evidence="1" type="ORF">PEVE_00009534</name>
</gene>
<organism evidence="1 2">
    <name type="scientific">Porites evermanni</name>
    <dbReference type="NCBI Taxonomy" id="104178"/>
    <lineage>
        <taxon>Eukaryota</taxon>
        <taxon>Metazoa</taxon>
        <taxon>Cnidaria</taxon>
        <taxon>Anthozoa</taxon>
        <taxon>Hexacorallia</taxon>
        <taxon>Scleractinia</taxon>
        <taxon>Fungiina</taxon>
        <taxon>Poritidae</taxon>
        <taxon>Porites</taxon>
    </lineage>
</organism>
<evidence type="ECO:0000313" key="1">
    <source>
        <dbReference type="EMBL" id="CAH3174366.1"/>
    </source>
</evidence>
<sequence length="1623" mass="187011">MLQQMFVEERIRSDGDSGVKQVRLSNSGTRNYFSDTHGNSGRLMSIHEHANNIRTVGLGEFIGVLNGVEFRTRHNDYRLYMASKSSKEYHATEPIPFPEVPPEVKNKATVDEQIVEMREWFKAWKLQNHTIRDYRKYFKPVLCFLEGAWTTATKDIDEPFESDRHFIDAQTWFDLQEKVRFTSYTGRKDNLENFSFLPTTIIDIINETIPVFAQWNYRILCHPVNMAFSLQMLIFVKLLTTVTSDGEFLRGVTTAFANADEKLTAELEAFRQIVGALSRQVMLQQMFVEERIRSDGDSGVKQVRLSNSGTRNYFSDTHGNSGRLMSIHEHANNIRTVGLGEFIGVLNGVEFRTRHNDYRLYMASKSSKEYHATEPIPFPEVPPEVKNKATVDEQIVEMREWFKAWKLQNHTIRDYRKYFKPVLCFLEGAWTTATKDIDEPFESDRHFIDAQTWFDLQEKVRFTSYTGRKDNLENFSFLPTTIIDIINETIPVFAQWNYRILCHPVSRDIPLNRFRVVDDFHARLPARRKYDEQKNFRAARFQINPRDSDTWTERYNNPRYTLLDELMSEIPGKDNYQANLTDEAFDLPAHTIDPKKSGKINAGYYHRWFKVLEKDAMGQSFRRRGYADENLFMAMTTQPKVAGMTLKTCKGPKKRPRCKTVNQKFSYAIPLEIIYMTPLNRWNPFNLEYKGDERTPYGKTVWLGGRYGGRTPDKAYNGTNSKKYYLTPSAFFSGKEVSSDAADTTKNSVGVLDRNGIDVRITRASGTRIFLPSINGVGICRQRYPIMPVHGEGSAVWKELEATKDILMKSNTYNYIYREPLAGKTGVSPTEPAKRSLTLRMISAQKTPPGPHIHEVTLTPEQVELAMKGTRIKNLITTTGAGHQHKINIQRRNNKWFINYCAGGCDQGMFRCCDKHGMNLNRKEYFRTILMTRVCWKVYECDGEFLGGVTTASANADEKLTAELEAFRQIVGALSRQVMLQQMFVEERIRSDGDSGVKQVRLSNSGTRNYFSDTHGNSGRLMSIHEHANNIRTVGLGEFIGVLNGVEFRTRHNDYRLYMASKSSKEYHATEPIPFPEVPPEVKNKATVDEQIVEMREWFKAWKLQNHTIRDYRKYFKPVLCFLEGAWTTATKDIDEPFESDRHFIDAQTWFDLQEKVRFTSYTGRKDNLENFSFLPTTIIDIINETIPVFAQWNYRILCHPVSRDIPLNRFRVVDDFHARLPARRKYDEQKNFRAARFQINPRDSDTWTERYNNPRYTLLDELMSEIPGKDNYQANLTDEAFDLPAHTIDPKKSGKINAGYYHRWFKVLEKDAMGQSFRRRGYADENLFMAMTTQPKVAGMTLKTCKGPKKRPRCKTVNQKFSYAIPLEIIYMTPLNRWNPFNLEYKGDERTPYGKTVWLGGRYGGRTPDKAYNGTNSKKYYLTPSAFFSGKEVSSDAADTTKNSVGVLDRNGIDVRITRASGTRIFLPPINGVGICRQRYPIMPVHGEGSAVWKELEATKDILMKSNTYNYIYREPLAGKTGVSPTEPAKRSLTLRMVSAQKTPPGPHIHEVTLTPEQVELAMKGKPIKNLITTTGAGHQHKISIQRRNNKWFVNYCAGGCDQGVFRCCDKHGMNLNVDPNA</sequence>
<reference evidence="1 2" key="1">
    <citation type="submission" date="2022-05" db="EMBL/GenBank/DDBJ databases">
        <authorList>
            <consortium name="Genoscope - CEA"/>
            <person name="William W."/>
        </authorList>
    </citation>
    <scope>NUCLEOTIDE SEQUENCE [LARGE SCALE GENOMIC DNA]</scope>
</reference>
<keyword evidence="2" id="KW-1185">Reference proteome</keyword>
<comment type="caution">
    <text evidence="1">The sequence shown here is derived from an EMBL/GenBank/DDBJ whole genome shotgun (WGS) entry which is preliminary data.</text>
</comment>
<proteinExistence type="predicted"/>
<accession>A0ABN8R657</accession>
<dbReference type="Proteomes" id="UP001159427">
    <property type="component" value="Unassembled WGS sequence"/>
</dbReference>